<feature type="non-terminal residue" evidence="1">
    <location>
        <position position="1"/>
    </location>
</feature>
<name>A0A8J2KM26_9HEXA</name>
<dbReference type="AlphaFoldDB" id="A0A8J2KM26"/>
<protein>
    <submittedName>
        <fullName evidence="1">Uncharacterized protein</fullName>
    </submittedName>
</protein>
<dbReference type="EMBL" id="CAJVCH010346743">
    <property type="protein sequence ID" value="CAG7815544.1"/>
    <property type="molecule type" value="Genomic_DNA"/>
</dbReference>
<keyword evidence="2" id="KW-1185">Reference proteome</keyword>
<evidence type="ECO:0000313" key="1">
    <source>
        <dbReference type="EMBL" id="CAG7815544.1"/>
    </source>
</evidence>
<evidence type="ECO:0000313" key="2">
    <source>
        <dbReference type="Proteomes" id="UP000708208"/>
    </source>
</evidence>
<gene>
    <name evidence="1" type="ORF">AFUS01_LOCUS26217</name>
</gene>
<sequence>RITIEESAKLRILKFGDRRMHSSRLKPLDRIYRNNSVFEFTKSWEDCLQRANSVAM</sequence>
<dbReference type="Proteomes" id="UP000708208">
    <property type="component" value="Unassembled WGS sequence"/>
</dbReference>
<comment type="caution">
    <text evidence="1">The sequence shown here is derived from an EMBL/GenBank/DDBJ whole genome shotgun (WGS) entry which is preliminary data.</text>
</comment>
<reference evidence="1" key="1">
    <citation type="submission" date="2021-06" db="EMBL/GenBank/DDBJ databases">
        <authorList>
            <person name="Hodson N. C."/>
            <person name="Mongue J. A."/>
            <person name="Jaron S. K."/>
        </authorList>
    </citation>
    <scope>NUCLEOTIDE SEQUENCE</scope>
</reference>
<proteinExistence type="predicted"/>
<organism evidence="1 2">
    <name type="scientific">Allacma fusca</name>
    <dbReference type="NCBI Taxonomy" id="39272"/>
    <lineage>
        <taxon>Eukaryota</taxon>
        <taxon>Metazoa</taxon>
        <taxon>Ecdysozoa</taxon>
        <taxon>Arthropoda</taxon>
        <taxon>Hexapoda</taxon>
        <taxon>Collembola</taxon>
        <taxon>Symphypleona</taxon>
        <taxon>Sminthuridae</taxon>
        <taxon>Allacma</taxon>
    </lineage>
</organism>
<accession>A0A8J2KM26</accession>